<keyword evidence="2 4" id="KW-0863">Zinc-finger</keyword>
<evidence type="ECO:0000256" key="3">
    <source>
        <dbReference type="ARBA" id="ARBA00022833"/>
    </source>
</evidence>
<feature type="compositionally biased region" description="Polar residues" evidence="5">
    <location>
        <begin position="344"/>
        <end position="356"/>
    </location>
</feature>
<feature type="region of interest" description="Disordered" evidence="5">
    <location>
        <begin position="332"/>
        <end position="356"/>
    </location>
</feature>
<dbReference type="InterPro" id="IPR001251">
    <property type="entry name" value="CRAL-TRIO_dom"/>
</dbReference>
<keyword evidence="3 4" id="KW-0862">Zinc</keyword>
<feature type="region of interest" description="Disordered" evidence="5">
    <location>
        <begin position="194"/>
        <end position="214"/>
    </location>
</feature>
<dbReference type="Proteomes" id="UP001168877">
    <property type="component" value="Unassembled WGS sequence"/>
</dbReference>
<feature type="zinc finger region" description="C3H1-type" evidence="4">
    <location>
        <begin position="26"/>
        <end position="54"/>
    </location>
</feature>
<dbReference type="InterPro" id="IPR000571">
    <property type="entry name" value="Znf_CCCH"/>
</dbReference>
<dbReference type="InterPro" id="IPR036865">
    <property type="entry name" value="CRAL-TRIO_dom_sf"/>
</dbReference>
<proteinExistence type="predicted"/>
<dbReference type="Gene3D" id="4.10.1000.10">
    <property type="entry name" value="Zinc finger, CCCH-type"/>
    <property type="match status" value="1"/>
</dbReference>
<reference evidence="7" key="1">
    <citation type="journal article" date="2022" name="Plant J.">
        <title>Strategies of tolerance reflected in two North American maple genomes.</title>
        <authorList>
            <person name="McEvoy S.L."/>
            <person name="Sezen U.U."/>
            <person name="Trouern-Trend A."/>
            <person name="McMahon S.M."/>
            <person name="Schaberg P.G."/>
            <person name="Yang J."/>
            <person name="Wegrzyn J.L."/>
            <person name="Swenson N.G."/>
        </authorList>
    </citation>
    <scope>NUCLEOTIDE SEQUENCE</scope>
    <source>
        <strain evidence="7">NS2018</strain>
    </source>
</reference>
<dbReference type="Pfam" id="PF00642">
    <property type="entry name" value="zf-CCCH"/>
    <property type="match status" value="1"/>
</dbReference>
<dbReference type="Pfam" id="PF00650">
    <property type="entry name" value="CRAL_TRIO"/>
    <property type="match status" value="1"/>
</dbReference>
<evidence type="ECO:0000313" key="8">
    <source>
        <dbReference type="Proteomes" id="UP001168877"/>
    </source>
</evidence>
<name>A0AA39SZ57_ACESA</name>
<dbReference type="InterPro" id="IPR036855">
    <property type="entry name" value="Znf_CCCH_sf"/>
</dbReference>
<dbReference type="GO" id="GO:0008270">
    <property type="term" value="F:zinc ion binding"/>
    <property type="evidence" value="ECO:0007669"/>
    <property type="project" value="UniProtKB-KW"/>
</dbReference>
<dbReference type="PROSITE" id="PS50103">
    <property type="entry name" value="ZF_C3H1"/>
    <property type="match status" value="1"/>
</dbReference>
<feature type="domain" description="C3H1-type" evidence="6">
    <location>
        <begin position="26"/>
        <end position="54"/>
    </location>
</feature>
<dbReference type="SUPFAM" id="SSF90229">
    <property type="entry name" value="CCCH zinc finger"/>
    <property type="match status" value="1"/>
</dbReference>
<evidence type="ECO:0000259" key="6">
    <source>
        <dbReference type="PROSITE" id="PS50103"/>
    </source>
</evidence>
<dbReference type="SUPFAM" id="SSF52087">
    <property type="entry name" value="CRAL/TRIO domain"/>
    <property type="match status" value="1"/>
</dbReference>
<keyword evidence="1 4" id="KW-0479">Metal-binding</keyword>
<gene>
    <name evidence="7" type="ORF">LWI29_033661</name>
</gene>
<accession>A0AA39SZ57</accession>
<sequence>MNNPAMESTVYKHNQPHILAAEFPAQPGQPECSYFLKTGDCKFKSNCIYHHPKNQISNSLPCALSDKGLPLRPETILKIILKMEVLLYVGSKIKILAVAIVPKEKASTLFLKYLSWKQSFVPNGYISPSEITNQFEDNKVCMKGLDKKGRPIVVAFGGRHNPSKGSLEDFNRFVVFTLDKVCAKFFMKKVGETKSGNATGSGGGTANNQEPSLVEGASSGASVAENVGGGEGRLHLSSKRTIDDVALSNYYSSIPAPPELPAAARFVWAPVLHQRNTRPRRSDDSGPDQFLPTRLFGQTLRAPREGAPPLLQPPPPPIQCGDVVQFRLFGQTITAPRPRRNAPSDASNGGNNRQQL</sequence>
<comment type="caution">
    <text evidence="7">The sequence shown here is derived from an EMBL/GenBank/DDBJ whole genome shotgun (WGS) entry which is preliminary data.</text>
</comment>
<protein>
    <recommendedName>
        <fullName evidence="6">C3H1-type domain-containing protein</fullName>
    </recommendedName>
</protein>
<dbReference type="PANTHER" id="PTHR46277">
    <property type="entry name" value="OS03G0850700 PROTEIN"/>
    <property type="match status" value="1"/>
</dbReference>
<keyword evidence="8" id="KW-1185">Reference proteome</keyword>
<evidence type="ECO:0000313" key="7">
    <source>
        <dbReference type="EMBL" id="KAK0602467.1"/>
    </source>
</evidence>
<organism evidence="7 8">
    <name type="scientific">Acer saccharum</name>
    <name type="common">Sugar maple</name>
    <dbReference type="NCBI Taxonomy" id="4024"/>
    <lineage>
        <taxon>Eukaryota</taxon>
        <taxon>Viridiplantae</taxon>
        <taxon>Streptophyta</taxon>
        <taxon>Embryophyta</taxon>
        <taxon>Tracheophyta</taxon>
        <taxon>Spermatophyta</taxon>
        <taxon>Magnoliopsida</taxon>
        <taxon>eudicotyledons</taxon>
        <taxon>Gunneridae</taxon>
        <taxon>Pentapetalae</taxon>
        <taxon>rosids</taxon>
        <taxon>malvids</taxon>
        <taxon>Sapindales</taxon>
        <taxon>Sapindaceae</taxon>
        <taxon>Hippocastanoideae</taxon>
        <taxon>Acereae</taxon>
        <taxon>Acer</taxon>
    </lineage>
</organism>
<dbReference type="Gene3D" id="3.40.525.10">
    <property type="entry name" value="CRAL-TRIO lipid binding domain"/>
    <property type="match status" value="1"/>
</dbReference>
<reference evidence="7" key="2">
    <citation type="submission" date="2023-06" db="EMBL/GenBank/DDBJ databases">
        <authorList>
            <person name="Swenson N.G."/>
            <person name="Wegrzyn J.L."/>
            <person name="Mcevoy S.L."/>
        </authorList>
    </citation>
    <scope>NUCLEOTIDE SEQUENCE</scope>
    <source>
        <strain evidence="7">NS2018</strain>
        <tissue evidence="7">Leaf</tissue>
    </source>
</reference>
<dbReference type="SMART" id="SM00356">
    <property type="entry name" value="ZnF_C3H1"/>
    <property type="match status" value="1"/>
</dbReference>
<evidence type="ECO:0000256" key="2">
    <source>
        <dbReference type="ARBA" id="ARBA00022771"/>
    </source>
</evidence>
<evidence type="ECO:0000256" key="4">
    <source>
        <dbReference type="PROSITE-ProRule" id="PRU00723"/>
    </source>
</evidence>
<evidence type="ECO:0000256" key="1">
    <source>
        <dbReference type="ARBA" id="ARBA00022723"/>
    </source>
</evidence>
<dbReference type="EMBL" id="JAUESC010000003">
    <property type="protein sequence ID" value="KAK0602467.1"/>
    <property type="molecule type" value="Genomic_DNA"/>
</dbReference>
<dbReference type="AlphaFoldDB" id="A0AA39SZ57"/>
<evidence type="ECO:0000256" key="5">
    <source>
        <dbReference type="SAM" id="MobiDB-lite"/>
    </source>
</evidence>
<dbReference type="PANTHER" id="PTHR46277:SF3">
    <property type="entry name" value="BINDING PROTEIN, PUTATIVE-RELATED"/>
    <property type="match status" value="1"/>
</dbReference>